<gene>
    <name evidence="1" type="ORF">QNI19_08415</name>
</gene>
<dbReference type="EMBL" id="JASJOT010000004">
    <property type="protein sequence ID" value="MDJ1492952.1"/>
    <property type="molecule type" value="Genomic_DNA"/>
</dbReference>
<accession>A0ABT7CIT0</accession>
<dbReference type="Proteomes" id="UP001228581">
    <property type="component" value="Unassembled WGS sequence"/>
</dbReference>
<organism evidence="1 2">
    <name type="scientific">Xanthocytophaga flava</name>
    <dbReference type="NCBI Taxonomy" id="3048013"/>
    <lineage>
        <taxon>Bacteria</taxon>
        <taxon>Pseudomonadati</taxon>
        <taxon>Bacteroidota</taxon>
        <taxon>Cytophagia</taxon>
        <taxon>Cytophagales</taxon>
        <taxon>Rhodocytophagaceae</taxon>
        <taxon>Xanthocytophaga</taxon>
    </lineage>
</organism>
<evidence type="ECO:0000313" key="1">
    <source>
        <dbReference type="EMBL" id="MDJ1492952.1"/>
    </source>
</evidence>
<keyword evidence="2" id="KW-1185">Reference proteome</keyword>
<sequence>MEKIYALLTDCSGLVLLDEWMSESERVLSVQIEQIQDILNQIGEDPQLDRYFVGFEYMVDEIYIKAESDSLLPLLNAARDAESSDSSIPSNWWTLPEKQKMFLGEHKVCSFIDDMNYSMSFETLNDNSSLVYLNQCFDLAPWANFLFGWEAAPPNHEYAFGVFEIKKEDKDEWYETQLVAQIDAIMKIASELEKETLADRQFAFVIYNKEDDKIHITCMADTVTLLIEKIAKESALPEEKLTAEQIVFELPKRQKAFQTPLIISFLQRMQLRPWIWAFQDTASIERETWFITHEDFSDEYFPGIDTVVKNYQFLFGWNLYGQEAFAVIEILEAE</sequence>
<comment type="caution">
    <text evidence="1">The sequence shown here is derived from an EMBL/GenBank/DDBJ whole genome shotgun (WGS) entry which is preliminary data.</text>
</comment>
<name>A0ABT7CIT0_9BACT</name>
<dbReference type="RefSeq" id="WP_313994507.1">
    <property type="nucleotide sequence ID" value="NZ_JASJOT010000004.1"/>
</dbReference>
<evidence type="ECO:0000313" key="2">
    <source>
        <dbReference type="Proteomes" id="UP001228581"/>
    </source>
</evidence>
<protein>
    <submittedName>
        <fullName evidence="1">Uncharacterized protein</fullName>
    </submittedName>
</protein>
<proteinExistence type="predicted"/>
<reference evidence="1 2" key="1">
    <citation type="submission" date="2023-05" db="EMBL/GenBank/DDBJ databases">
        <authorList>
            <person name="Zhang X."/>
        </authorList>
    </citation>
    <scope>NUCLEOTIDE SEQUENCE [LARGE SCALE GENOMIC DNA]</scope>
    <source>
        <strain evidence="1 2">DM2B3-1</strain>
    </source>
</reference>